<evidence type="ECO:0000313" key="2">
    <source>
        <dbReference type="Proteomes" id="UP001156398"/>
    </source>
</evidence>
<organism evidence="1 2">
    <name type="scientific">Streptantibioticus silvisoli</name>
    <dbReference type="NCBI Taxonomy" id="2705255"/>
    <lineage>
        <taxon>Bacteria</taxon>
        <taxon>Bacillati</taxon>
        <taxon>Actinomycetota</taxon>
        <taxon>Actinomycetes</taxon>
        <taxon>Kitasatosporales</taxon>
        <taxon>Streptomycetaceae</taxon>
        <taxon>Streptantibioticus</taxon>
    </lineage>
</organism>
<keyword evidence="2" id="KW-1185">Reference proteome</keyword>
<accession>A0ABT6VU94</accession>
<name>A0ABT6VU94_9ACTN</name>
<gene>
    <name evidence="1" type="ORF">POF43_004750</name>
</gene>
<dbReference type="RefSeq" id="WP_271325433.1">
    <property type="nucleotide sequence ID" value="NZ_JAAGKO020000004.1"/>
</dbReference>
<sequence length="121" mass="13500">MNDTPPAIERLLARLCGGEITEKDYVGYFVNEFGEELVFAQRKGETTARLWHSDMDWRMFRVGDHSIRVGSVKDGTIVGGLMDGMITVDGMIIAQVEATWLSSCLAASRHLRPGRSSRPTR</sequence>
<dbReference type="Proteomes" id="UP001156398">
    <property type="component" value="Unassembled WGS sequence"/>
</dbReference>
<proteinExistence type="predicted"/>
<reference evidence="1 2" key="1">
    <citation type="submission" date="2023-05" db="EMBL/GenBank/DDBJ databases">
        <title>Streptantibioticus silvisoli sp. nov., acidotolerant actinomycetes 1 from pine litter.</title>
        <authorList>
            <person name="Swiecimska M."/>
            <person name="Golinska P."/>
            <person name="Sangal V."/>
            <person name="Wachnowicz B."/>
            <person name="Goodfellow M."/>
        </authorList>
    </citation>
    <scope>NUCLEOTIDE SEQUENCE [LARGE SCALE GENOMIC DNA]</scope>
    <source>
        <strain evidence="1 2">SL54</strain>
    </source>
</reference>
<comment type="caution">
    <text evidence="1">The sequence shown here is derived from an EMBL/GenBank/DDBJ whole genome shotgun (WGS) entry which is preliminary data.</text>
</comment>
<evidence type="ECO:0000313" key="1">
    <source>
        <dbReference type="EMBL" id="MDI5962041.1"/>
    </source>
</evidence>
<dbReference type="EMBL" id="JAAGKO020000004">
    <property type="protein sequence ID" value="MDI5962041.1"/>
    <property type="molecule type" value="Genomic_DNA"/>
</dbReference>
<protein>
    <submittedName>
        <fullName evidence="1">Uncharacterized protein</fullName>
    </submittedName>
</protein>